<dbReference type="InterPro" id="IPR013695">
    <property type="entry name" value="WAK"/>
</dbReference>
<comment type="subcellular location">
    <subcellularLocation>
        <location evidence="1">Membrane</location>
        <topology evidence="1">Single-pass type I membrane protein</topology>
    </subcellularLocation>
</comment>
<evidence type="ECO:0000256" key="5">
    <source>
        <dbReference type="ARBA" id="ARBA00023157"/>
    </source>
</evidence>
<sequence length="333" mass="36261">MVSWFQVLLAQQFGTLTLLVLSSTATGAGAGAGATMAMAMANPNCADRCGDVPIPYPFGMTEDCYLNKDFLITCNSSFNPPKAFLGTTNLNVTEISLQGQLKLLQFVASQCYDQKENKLSDIRTWFELLPFTISTENKLTVIGCNTQASIDFYHNNASQQQQLPYATTGCISKCENISSFADGSCSGVGCCQASIPKGVWNISVTLQSYDNYTKSSNSNSCSYAFVTSQDEFKFTPKYLRQLQNTDEFPLVAEWTVGNETCDVAQKNLPTYACKQNTKCYEPDIGSGGGGGLSGYRCNCSEEYQGNPYLTNGCQGISTDTHLLFAVLHCMAMK</sequence>
<feature type="domain" description="Wall-associated receptor kinase" evidence="8">
    <location>
        <begin position="183"/>
        <end position="233"/>
    </location>
</feature>
<accession>A0ABC8SHU5</accession>
<dbReference type="InterPro" id="IPR025287">
    <property type="entry name" value="WAK_GUB"/>
</dbReference>
<feature type="chain" id="PRO_5044876802" evidence="7">
    <location>
        <begin position="31"/>
        <end position="333"/>
    </location>
</feature>
<evidence type="ECO:0000256" key="1">
    <source>
        <dbReference type="ARBA" id="ARBA00004479"/>
    </source>
</evidence>
<evidence type="ECO:0000256" key="3">
    <source>
        <dbReference type="ARBA" id="ARBA00022679"/>
    </source>
</evidence>
<gene>
    <name evidence="10" type="ORF">ILEXP_LOCUS22461</name>
</gene>
<evidence type="ECO:0000259" key="9">
    <source>
        <dbReference type="Pfam" id="PF13947"/>
    </source>
</evidence>
<feature type="signal peptide" evidence="7">
    <location>
        <begin position="1"/>
        <end position="30"/>
    </location>
</feature>
<evidence type="ECO:0000313" key="11">
    <source>
        <dbReference type="Proteomes" id="UP001642360"/>
    </source>
</evidence>
<evidence type="ECO:0000256" key="4">
    <source>
        <dbReference type="ARBA" id="ARBA00022729"/>
    </source>
</evidence>
<feature type="domain" description="Wall-associated receptor kinase galacturonan-binding" evidence="9">
    <location>
        <begin position="45"/>
        <end position="100"/>
    </location>
</feature>
<keyword evidence="4 7" id="KW-0732">Signal</keyword>
<dbReference type="Proteomes" id="UP001642360">
    <property type="component" value="Unassembled WGS sequence"/>
</dbReference>
<keyword evidence="5" id="KW-1015">Disulfide bond</keyword>
<protein>
    <submittedName>
        <fullName evidence="10">Uncharacterized protein</fullName>
    </submittedName>
</protein>
<evidence type="ECO:0000256" key="2">
    <source>
        <dbReference type="ARBA" id="ARBA00022527"/>
    </source>
</evidence>
<dbReference type="AlphaFoldDB" id="A0ABC8SHU5"/>
<dbReference type="GO" id="GO:0004674">
    <property type="term" value="F:protein serine/threonine kinase activity"/>
    <property type="evidence" value="ECO:0007669"/>
    <property type="project" value="UniProtKB-KW"/>
</dbReference>
<keyword evidence="6" id="KW-0325">Glycoprotein</keyword>
<name>A0ABC8SHU5_9AQUA</name>
<dbReference type="EMBL" id="CAUOFW020002502">
    <property type="protein sequence ID" value="CAK9154152.1"/>
    <property type="molecule type" value="Genomic_DNA"/>
</dbReference>
<reference evidence="10 11" key="1">
    <citation type="submission" date="2024-02" db="EMBL/GenBank/DDBJ databases">
        <authorList>
            <person name="Vignale AGUSTIN F."/>
            <person name="Sosa J E."/>
            <person name="Modenutti C."/>
        </authorList>
    </citation>
    <scope>NUCLEOTIDE SEQUENCE [LARGE SCALE GENOMIC DNA]</scope>
</reference>
<evidence type="ECO:0000313" key="10">
    <source>
        <dbReference type="EMBL" id="CAK9154152.1"/>
    </source>
</evidence>
<dbReference type="PANTHER" id="PTHR33491">
    <property type="entry name" value="OSJNBA0016N04.9 PROTEIN"/>
    <property type="match status" value="1"/>
</dbReference>
<keyword evidence="3" id="KW-0808">Transferase</keyword>
<evidence type="ECO:0000259" key="8">
    <source>
        <dbReference type="Pfam" id="PF08488"/>
    </source>
</evidence>
<evidence type="ECO:0000256" key="6">
    <source>
        <dbReference type="ARBA" id="ARBA00023180"/>
    </source>
</evidence>
<keyword evidence="11" id="KW-1185">Reference proteome</keyword>
<comment type="caution">
    <text evidence="10">The sequence shown here is derived from an EMBL/GenBank/DDBJ whole genome shotgun (WGS) entry which is preliminary data.</text>
</comment>
<keyword evidence="2" id="KW-0418">Kinase</keyword>
<organism evidence="10 11">
    <name type="scientific">Ilex paraguariensis</name>
    <name type="common">yerba mate</name>
    <dbReference type="NCBI Taxonomy" id="185542"/>
    <lineage>
        <taxon>Eukaryota</taxon>
        <taxon>Viridiplantae</taxon>
        <taxon>Streptophyta</taxon>
        <taxon>Embryophyta</taxon>
        <taxon>Tracheophyta</taxon>
        <taxon>Spermatophyta</taxon>
        <taxon>Magnoliopsida</taxon>
        <taxon>eudicotyledons</taxon>
        <taxon>Gunneridae</taxon>
        <taxon>Pentapetalae</taxon>
        <taxon>asterids</taxon>
        <taxon>campanulids</taxon>
        <taxon>Aquifoliales</taxon>
        <taxon>Aquifoliaceae</taxon>
        <taxon>Ilex</taxon>
    </lineage>
</organism>
<evidence type="ECO:0000256" key="7">
    <source>
        <dbReference type="SAM" id="SignalP"/>
    </source>
</evidence>
<keyword evidence="2" id="KW-0723">Serine/threonine-protein kinase</keyword>
<dbReference type="GO" id="GO:0016020">
    <property type="term" value="C:membrane"/>
    <property type="evidence" value="ECO:0007669"/>
    <property type="project" value="UniProtKB-SubCell"/>
</dbReference>
<proteinExistence type="predicted"/>
<dbReference type="Pfam" id="PF08488">
    <property type="entry name" value="WAK"/>
    <property type="match status" value="1"/>
</dbReference>
<dbReference type="Pfam" id="PF13947">
    <property type="entry name" value="GUB_WAK_bind"/>
    <property type="match status" value="1"/>
</dbReference>